<name>A0A8C0H7H7_CHEAB</name>
<protein>
    <submittedName>
        <fullName evidence="1">Uncharacterized protein</fullName>
    </submittedName>
</protein>
<evidence type="ECO:0000313" key="1">
    <source>
        <dbReference type="Ensembl" id="ENSCABP00000017976.1"/>
    </source>
</evidence>
<accession>A0A8C0H7H7</accession>
<keyword evidence="2" id="KW-1185">Reference proteome</keyword>
<evidence type="ECO:0000313" key="2">
    <source>
        <dbReference type="Proteomes" id="UP000694404"/>
    </source>
</evidence>
<proteinExistence type="predicted"/>
<dbReference type="AlphaFoldDB" id="A0A8C0H7H7"/>
<reference evidence="1" key="1">
    <citation type="submission" date="2025-08" db="UniProtKB">
        <authorList>
            <consortium name="Ensembl"/>
        </authorList>
    </citation>
    <scope>IDENTIFICATION</scope>
</reference>
<sequence length="145" mass="15549">APLTDLPVGHADESLIHQLVRLGVPRLPLHDVAFCGFIGQGDSGDLVGRRGRDCPGRVDHGHEPHEAQAGGGEVDLVHVKLEPPGKLVLGQVEVAEAWESRECQRELQPDTSALCTIIPALLVLTTPRVHACACTHTHTHTVFCS</sequence>
<dbReference type="Ensembl" id="ENSCABT00000019711.1">
    <property type="protein sequence ID" value="ENSCABP00000017976.1"/>
    <property type="gene ID" value="ENSCABG00000013358.1"/>
</dbReference>
<dbReference type="Proteomes" id="UP000694404">
    <property type="component" value="Unplaced"/>
</dbReference>
<organism evidence="1 2">
    <name type="scientific">Chelonoidis abingdonii</name>
    <name type="common">Abingdon island giant tortoise</name>
    <name type="synonym">Testudo abingdonii</name>
    <dbReference type="NCBI Taxonomy" id="106734"/>
    <lineage>
        <taxon>Eukaryota</taxon>
        <taxon>Metazoa</taxon>
        <taxon>Chordata</taxon>
        <taxon>Craniata</taxon>
        <taxon>Vertebrata</taxon>
        <taxon>Euteleostomi</taxon>
        <taxon>Archelosauria</taxon>
        <taxon>Testudinata</taxon>
        <taxon>Testudines</taxon>
        <taxon>Cryptodira</taxon>
        <taxon>Durocryptodira</taxon>
        <taxon>Testudinoidea</taxon>
        <taxon>Testudinidae</taxon>
        <taxon>Chelonoidis</taxon>
    </lineage>
</organism>
<reference evidence="1" key="2">
    <citation type="submission" date="2025-09" db="UniProtKB">
        <authorList>
            <consortium name="Ensembl"/>
        </authorList>
    </citation>
    <scope>IDENTIFICATION</scope>
</reference>